<dbReference type="PANTHER" id="PTHR30218:SF0">
    <property type="entry name" value="POLYPHOSPHATE KINASE"/>
    <property type="match status" value="1"/>
</dbReference>
<sequence>MQQKQNTSAGAQTKYPYINRELSWLAFNRRVLNLCSNPNFPLLERLRFLSIASSNLDEFFEIRVAGLIQQIESGVMTADFDGLGPRELLRRIHIQTQTMSADKYRIFYDEIQPLLQKEKIFILSMSKCSRQEKMWLEKYFDANVYPALTPMAVDPAHPFPFLKNKGTYVMLTVANAQIKRAPAEIAIVHTPQILSRVVRIPTEDENEYRLVFLSDLVKHFSEKLFPGYKIRNRALFRLTRNSDLYIDEEETENLLKTIENELHRQKKGAAVRLEVEDSISENNLKLLLGALDLEIDDVYKISKTPINMIRLASAYDLISRPDLKFPSYKPALPPEFKDPNAIFDALKEGDRLLHHPYESFRPVEEFIARAANDENVFAIKLTLYRTNSDSRILNSLKDAAMKGKQVTVLVELKARGDEEKNIRWARELEEMGVHVVYGIVGLKTHCKICLIVRKENDGMRLYAHIGTGNYNSKTAKAYTDLSYFTADKSLCEEVAQVFNTLTGKVANPQFKKLIVAPFNFHSKFLELVKNEIKNAKDCKPARIIAKTNALIEQSAIDALYEASQAGVKIDLIVRGICGLVPQVKGLSENITVKSIVGIYLEHSRIYYFENGGNPLLFAGSGDLMPRNMFRRIECIFPIENPAIKGRVIEEILGSLLKDNMYSDYLHQNGAYYKDAKMKSAPQFSAQEFFMQKEKPNI</sequence>
<reference evidence="12 13" key="1">
    <citation type="submission" date="2022-03" db="EMBL/GenBank/DDBJ databases">
        <title>Novel taxa within the pig intestine.</title>
        <authorList>
            <person name="Wylensek D."/>
            <person name="Bishof K."/>
            <person name="Afrizal A."/>
            <person name="Clavel T."/>
        </authorList>
    </citation>
    <scope>NUCLEOTIDE SEQUENCE [LARGE SCALE GENOMIC DNA]</scope>
    <source>
        <strain evidence="12 13">CLA-KB-P66</strain>
    </source>
</reference>
<protein>
    <recommendedName>
        <fullName evidence="6 7">Polyphosphate kinase</fullName>
        <ecNumber evidence="6 7">2.7.4.1</ecNumber>
    </recommendedName>
    <alternativeName>
        <fullName evidence="6">ATP-polyphosphate phosphotransferase</fullName>
    </alternativeName>
    <alternativeName>
        <fullName evidence="6">Polyphosphoric acid kinase</fullName>
    </alternativeName>
</protein>
<dbReference type="HAMAP" id="MF_00347">
    <property type="entry name" value="Polyphosphate_kinase"/>
    <property type="match status" value="1"/>
</dbReference>
<feature type="domain" description="Polyphosphate kinase middle" evidence="8">
    <location>
        <begin position="132"/>
        <end position="311"/>
    </location>
</feature>
<keyword evidence="4 6" id="KW-0418">Kinase</keyword>
<comment type="PTM">
    <text evidence="6 7">An intermediate of this reaction is the autophosphorylated ppk in which a phosphate is covalently linked to a histidine residue through a N-P bond.</text>
</comment>
<evidence type="ECO:0000256" key="7">
    <source>
        <dbReference type="RuleBase" id="RU003800"/>
    </source>
</evidence>
<dbReference type="NCBIfam" id="NF003917">
    <property type="entry name" value="PRK05443.1-1"/>
    <property type="match status" value="1"/>
</dbReference>
<comment type="catalytic activity">
    <reaction evidence="6 7">
        <text>[phosphate](n) + ATP = [phosphate](n+1) + ADP</text>
        <dbReference type="Rhea" id="RHEA:19573"/>
        <dbReference type="Rhea" id="RHEA-COMP:9859"/>
        <dbReference type="Rhea" id="RHEA-COMP:14280"/>
        <dbReference type="ChEBI" id="CHEBI:16838"/>
        <dbReference type="ChEBI" id="CHEBI:30616"/>
        <dbReference type="ChEBI" id="CHEBI:456216"/>
        <dbReference type="EC" id="2.7.4.1"/>
    </reaction>
</comment>
<dbReference type="EC" id="2.7.4.1" evidence="6 7"/>
<feature type="binding site" evidence="6">
    <location>
        <position position="602"/>
    </location>
    <ligand>
        <name>ATP</name>
        <dbReference type="ChEBI" id="CHEBI:30616"/>
    </ligand>
</feature>
<dbReference type="Gene3D" id="3.30.1840.10">
    <property type="entry name" value="Polyphosphate kinase middle domain"/>
    <property type="match status" value="1"/>
</dbReference>
<comment type="caution">
    <text evidence="12">The sequence shown here is derived from an EMBL/GenBank/DDBJ whole genome shotgun (WGS) entry which is preliminary data.</text>
</comment>
<keyword evidence="2 6" id="KW-0808">Transferase</keyword>
<dbReference type="Pfam" id="PF13090">
    <property type="entry name" value="PP_kinase_C"/>
    <property type="match status" value="1"/>
</dbReference>
<feature type="binding site" evidence="6">
    <location>
        <position position="574"/>
    </location>
    <ligand>
        <name>ATP</name>
        <dbReference type="ChEBI" id="CHEBI:30616"/>
    </ligand>
</feature>
<proteinExistence type="inferred from homology"/>
<dbReference type="InterPro" id="IPR025200">
    <property type="entry name" value="PPK_C_dom2"/>
</dbReference>
<feature type="binding site" evidence="6">
    <location>
        <position position="55"/>
    </location>
    <ligand>
        <name>ATP</name>
        <dbReference type="ChEBI" id="CHEBI:30616"/>
    </ligand>
</feature>
<feature type="binding site" evidence="6">
    <location>
        <position position="415"/>
    </location>
    <ligand>
        <name>Mg(2+)</name>
        <dbReference type="ChEBI" id="CHEBI:18420"/>
    </ligand>
</feature>
<dbReference type="InterPro" id="IPR024953">
    <property type="entry name" value="PP_kinase_middle"/>
</dbReference>
<dbReference type="NCBIfam" id="NF003921">
    <property type="entry name" value="PRK05443.2-2"/>
    <property type="match status" value="1"/>
</dbReference>
<name>A0ABU4WEF4_9BACT</name>
<evidence type="ECO:0000259" key="8">
    <source>
        <dbReference type="Pfam" id="PF02503"/>
    </source>
</evidence>
<dbReference type="Pfam" id="PF02503">
    <property type="entry name" value="PP_kinase"/>
    <property type="match status" value="1"/>
</dbReference>
<feature type="binding site" evidence="6">
    <location>
        <position position="385"/>
    </location>
    <ligand>
        <name>Mg(2+)</name>
        <dbReference type="ChEBI" id="CHEBI:18420"/>
    </ligand>
</feature>
<dbReference type="InterPro" id="IPR036832">
    <property type="entry name" value="PPK_N_dom_sf"/>
</dbReference>
<evidence type="ECO:0000256" key="2">
    <source>
        <dbReference type="ARBA" id="ARBA00022679"/>
    </source>
</evidence>
<evidence type="ECO:0000256" key="5">
    <source>
        <dbReference type="ARBA" id="ARBA00022840"/>
    </source>
</evidence>
<evidence type="ECO:0000256" key="3">
    <source>
        <dbReference type="ARBA" id="ARBA00022741"/>
    </source>
</evidence>
<evidence type="ECO:0000313" key="12">
    <source>
        <dbReference type="EMBL" id="MDX8414950.1"/>
    </source>
</evidence>
<feature type="domain" description="Polyphosphate kinase C-terminal" evidence="10">
    <location>
        <begin position="513"/>
        <end position="686"/>
    </location>
</feature>
<dbReference type="EMBL" id="JALBUT010000002">
    <property type="protein sequence ID" value="MDX8414950.1"/>
    <property type="molecule type" value="Genomic_DNA"/>
</dbReference>
<evidence type="ECO:0000256" key="4">
    <source>
        <dbReference type="ARBA" id="ARBA00022777"/>
    </source>
</evidence>
<comment type="similarity">
    <text evidence="6 7">Belongs to the polyphosphate kinase 1 (PPK1) family.</text>
</comment>
<keyword evidence="3 6" id="KW-0547">Nucleotide-binding</keyword>
<dbReference type="Gene3D" id="1.20.58.310">
    <property type="entry name" value="Polyphosphate kinase N-terminal domain"/>
    <property type="match status" value="1"/>
</dbReference>
<dbReference type="CDD" id="cd09165">
    <property type="entry name" value="PLDc_PaPPK1_C1_like"/>
    <property type="match status" value="1"/>
</dbReference>
<dbReference type="NCBIfam" id="NF003918">
    <property type="entry name" value="PRK05443.1-2"/>
    <property type="match status" value="1"/>
</dbReference>
<keyword evidence="13" id="KW-1185">Reference proteome</keyword>
<dbReference type="InterPro" id="IPR003414">
    <property type="entry name" value="PP_kinase"/>
</dbReference>
<evidence type="ECO:0000313" key="13">
    <source>
        <dbReference type="Proteomes" id="UP001275932"/>
    </source>
</evidence>
<dbReference type="PANTHER" id="PTHR30218">
    <property type="entry name" value="POLYPHOSPHATE KINASE"/>
    <property type="match status" value="1"/>
</dbReference>
<keyword evidence="5 6" id="KW-0067">ATP-binding</keyword>
<feature type="active site" description="Phosphohistidine intermediate" evidence="6">
    <location>
        <position position="445"/>
    </location>
</feature>
<dbReference type="InterPro" id="IPR025198">
    <property type="entry name" value="PPK_N_dom"/>
</dbReference>
<keyword evidence="6" id="KW-0479">Metal-binding</keyword>
<feature type="domain" description="Polyphosphate kinase N-terminal" evidence="9">
    <location>
        <begin position="17"/>
        <end position="122"/>
    </location>
</feature>
<dbReference type="Pfam" id="PF17941">
    <property type="entry name" value="PP_kinase_C_1"/>
    <property type="match status" value="1"/>
</dbReference>
<dbReference type="CDD" id="cd09168">
    <property type="entry name" value="PLDc_PaPPK1_C2_like"/>
    <property type="match status" value="1"/>
</dbReference>
<evidence type="ECO:0000259" key="11">
    <source>
        <dbReference type="Pfam" id="PF17941"/>
    </source>
</evidence>
<feature type="binding site" evidence="6">
    <location>
        <position position="478"/>
    </location>
    <ligand>
        <name>ATP</name>
        <dbReference type="ChEBI" id="CHEBI:30616"/>
    </ligand>
</feature>
<keyword evidence="6" id="KW-0460">Magnesium</keyword>
<dbReference type="RefSeq" id="WP_370396397.1">
    <property type="nucleotide sequence ID" value="NZ_JALBUT010000002.1"/>
</dbReference>
<dbReference type="SUPFAM" id="SSF56024">
    <property type="entry name" value="Phospholipase D/nuclease"/>
    <property type="match status" value="2"/>
</dbReference>
<dbReference type="Gene3D" id="3.30.870.10">
    <property type="entry name" value="Endonuclease Chain A"/>
    <property type="match status" value="2"/>
</dbReference>
<dbReference type="SUPFAM" id="SSF143724">
    <property type="entry name" value="PHP14-like"/>
    <property type="match status" value="1"/>
</dbReference>
<dbReference type="NCBIfam" id="TIGR03705">
    <property type="entry name" value="poly_P_kin"/>
    <property type="match status" value="1"/>
</dbReference>
<evidence type="ECO:0000256" key="6">
    <source>
        <dbReference type="HAMAP-Rule" id="MF_00347"/>
    </source>
</evidence>
<evidence type="ECO:0000259" key="9">
    <source>
        <dbReference type="Pfam" id="PF13089"/>
    </source>
</evidence>
<dbReference type="PIRSF" id="PIRSF015589">
    <property type="entry name" value="PP_kinase"/>
    <property type="match status" value="1"/>
</dbReference>
<dbReference type="InterPro" id="IPR041108">
    <property type="entry name" value="PP_kinase_C_1"/>
</dbReference>
<dbReference type="GO" id="GO:0008976">
    <property type="term" value="F:polyphosphate kinase activity"/>
    <property type="evidence" value="ECO:0007669"/>
    <property type="project" value="UniProtKB-EC"/>
</dbReference>
<gene>
    <name evidence="12" type="primary">ppk1</name>
    <name evidence="6" type="synonym">ppk</name>
    <name evidence="12" type="ORF">MOX91_01965</name>
</gene>
<evidence type="ECO:0000256" key="1">
    <source>
        <dbReference type="ARBA" id="ARBA00022553"/>
    </source>
</evidence>
<comment type="function">
    <text evidence="6 7">Catalyzes the reversible transfer of the terminal phosphate of ATP to form a long-chain polyphosphate (polyP).</text>
</comment>
<dbReference type="SUPFAM" id="SSF140356">
    <property type="entry name" value="PPK N-terminal domain-like"/>
    <property type="match status" value="1"/>
</dbReference>
<feature type="domain" description="Polyphosphate kinase C-terminal" evidence="11">
    <location>
        <begin position="342"/>
        <end position="504"/>
    </location>
</feature>
<dbReference type="InterPro" id="IPR036830">
    <property type="entry name" value="PP_kinase_middle_dom_sf"/>
</dbReference>
<comment type="cofactor">
    <cofactor evidence="6">
        <name>Mg(2+)</name>
        <dbReference type="ChEBI" id="CHEBI:18420"/>
    </cofactor>
</comment>
<dbReference type="Pfam" id="PF13089">
    <property type="entry name" value="PP_kinase_N"/>
    <property type="match status" value="1"/>
</dbReference>
<evidence type="ECO:0000259" key="10">
    <source>
        <dbReference type="Pfam" id="PF13090"/>
    </source>
</evidence>
<keyword evidence="1 6" id="KW-0597">Phosphoprotein</keyword>
<dbReference type="Proteomes" id="UP001275932">
    <property type="component" value="Unassembled WGS sequence"/>
</dbReference>
<organism evidence="12 13">
    <name type="scientific">Intestinicryptomonas porci</name>
    <dbReference type="NCBI Taxonomy" id="2926320"/>
    <lineage>
        <taxon>Bacteria</taxon>
        <taxon>Pseudomonadati</taxon>
        <taxon>Verrucomicrobiota</taxon>
        <taxon>Opitutia</taxon>
        <taxon>Opitutales</taxon>
        <taxon>Intestinicryptomonaceae</taxon>
        <taxon>Intestinicryptomonas</taxon>
    </lineage>
</organism>
<accession>A0ABU4WEF4</accession>